<dbReference type="EMBL" id="CP133270">
    <property type="protein sequence ID" value="WVX67169.1"/>
    <property type="molecule type" value="Genomic_DNA"/>
</dbReference>
<proteinExistence type="predicted"/>
<evidence type="ECO:0000313" key="1">
    <source>
        <dbReference type="EMBL" id="WVX67169.1"/>
    </source>
</evidence>
<sequence>MFINTSKIFISFYLMFCFQLLGVTEDTQAESKNTDKTFSTELHSNPISNTLPAINSLINASLTLKNNFNALTLRDPKKQVVFQAGLEGPNAVVGGLGIGKRHRTRIF</sequence>
<gene>
    <name evidence="1" type="ORF">Bealeia1_01367</name>
</gene>
<organism evidence="1 2">
    <name type="scientific">Candidatus Bealeia paramacronuclearis</name>
    <dbReference type="NCBI Taxonomy" id="1921001"/>
    <lineage>
        <taxon>Bacteria</taxon>
        <taxon>Pseudomonadati</taxon>
        <taxon>Pseudomonadota</taxon>
        <taxon>Alphaproteobacteria</taxon>
        <taxon>Holosporales</taxon>
        <taxon>Holosporaceae</taxon>
        <taxon>Candidatus Bealeia</taxon>
    </lineage>
</organism>
<accession>A0ABZ2C941</accession>
<protein>
    <submittedName>
        <fullName evidence="1">Uncharacterized protein</fullName>
    </submittedName>
</protein>
<dbReference type="Proteomes" id="UP001330434">
    <property type="component" value="Chromosome"/>
</dbReference>
<name>A0ABZ2C941_9PROT</name>
<keyword evidence="2" id="KW-1185">Reference proteome</keyword>
<evidence type="ECO:0000313" key="2">
    <source>
        <dbReference type="Proteomes" id="UP001330434"/>
    </source>
</evidence>
<dbReference type="RefSeq" id="WP_331256758.1">
    <property type="nucleotide sequence ID" value="NZ_CP133270.1"/>
</dbReference>
<reference evidence="1 2" key="1">
    <citation type="journal article" date="2024" name="Environ. Microbiol.">
        <title>Novel evolutionary insights on the interactions of the Holosporales (Alphaproteobacteria) with eukaryotic hosts from comparative genomics.</title>
        <authorList>
            <person name="Giovannini M."/>
            <person name="Petroni G."/>
            <person name="Castelli M."/>
        </authorList>
    </citation>
    <scope>NUCLEOTIDE SEQUENCE [LARGE SCALE GENOMIC DNA]</scope>
    <source>
        <strain evidence="1 2">US_Bl 15I1</strain>
    </source>
</reference>